<organism evidence="4 5">
    <name type="scientific">Tetrabaena socialis</name>
    <dbReference type="NCBI Taxonomy" id="47790"/>
    <lineage>
        <taxon>Eukaryota</taxon>
        <taxon>Viridiplantae</taxon>
        <taxon>Chlorophyta</taxon>
        <taxon>core chlorophytes</taxon>
        <taxon>Chlorophyceae</taxon>
        <taxon>CS clade</taxon>
        <taxon>Chlamydomonadales</taxon>
        <taxon>Tetrabaenaceae</taxon>
        <taxon>Tetrabaena</taxon>
    </lineage>
</organism>
<dbReference type="SMART" id="SM00248">
    <property type="entry name" value="ANK"/>
    <property type="match status" value="2"/>
</dbReference>
<dbReference type="Pfam" id="PF12796">
    <property type="entry name" value="Ank_2"/>
    <property type="match status" value="1"/>
</dbReference>
<name>A0A2J8A3P7_9CHLO</name>
<evidence type="ECO:0000256" key="2">
    <source>
        <dbReference type="ARBA" id="ARBA00023043"/>
    </source>
</evidence>
<dbReference type="PANTHER" id="PTHR24171">
    <property type="entry name" value="ANKYRIN REPEAT DOMAIN-CONTAINING PROTEIN 39-RELATED"/>
    <property type="match status" value="1"/>
</dbReference>
<feature type="repeat" description="ANK" evidence="3">
    <location>
        <begin position="60"/>
        <end position="92"/>
    </location>
</feature>
<dbReference type="InterPro" id="IPR002110">
    <property type="entry name" value="Ankyrin_rpt"/>
</dbReference>
<gene>
    <name evidence="4" type="ORF">TSOC_006431</name>
</gene>
<dbReference type="PROSITE" id="PS50297">
    <property type="entry name" value="ANK_REP_REGION"/>
    <property type="match status" value="1"/>
</dbReference>
<keyword evidence="2 3" id="KW-0040">ANK repeat</keyword>
<reference evidence="4 5" key="1">
    <citation type="journal article" date="2017" name="Mol. Biol. Evol.">
        <title>The 4-celled Tetrabaena socialis nuclear genome reveals the essential components for genetic control of cell number at the origin of multicellularity in the volvocine lineage.</title>
        <authorList>
            <person name="Featherston J."/>
            <person name="Arakaki Y."/>
            <person name="Hanschen E.R."/>
            <person name="Ferris P.J."/>
            <person name="Michod R.E."/>
            <person name="Olson B.J.S.C."/>
            <person name="Nozaki H."/>
            <person name="Durand P.M."/>
        </authorList>
    </citation>
    <scope>NUCLEOTIDE SEQUENCE [LARGE SCALE GENOMIC DNA]</scope>
    <source>
        <strain evidence="4 5">NIES-571</strain>
    </source>
</reference>
<sequence length="119" mass="13262">MREAQLQRVRVQEGRLVARAWEAKRKETSGGQTVLHRVGRKEAVEVLLRAGADTAAKDEVGDTALHCACRNGRTEVVDALLRAGADLDVKNNKGQTPLDFVRRKRTHPIVALVEAWRRS</sequence>
<dbReference type="PROSITE" id="PS50088">
    <property type="entry name" value="ANK_REPEAT"/>
    <property type="match status" value="1"/>
</dbReference>
<comment type="caution">
    <text evidence="4">The sequence shown here is derived from an EMBL/GenBank/DDBJ whole genome shotgun (WGS) entry which is preliminary data.</text>
</comment>
<dbReference type="SUPFAM" id="SSF48403">
    <property type="entry name" value="Ankyrin repeat"/>
    <property type="match status" value="1"/>
</dbReference>
<proteinExistence type="predicted"/>
<dbReference type="Proteomes" id="UP000236333">
    <property type="component" value="Unassembled WGS sequence"/>
</dbReference>
<keyword evidence="5" id="KW-1185">Reference proteome</keyword>
<dbReference type="InterPro" id="IPR036770">
    <property type="entry name" value="Ankyrin_rpt-contain_sf"/>
</dbReference>
<evidence type="ECO:0000256" key="1">
    <source>
        <dbReference type="ARBA" id="ARBA00022737"/>
    </source>
</evidence>
<protein>
    <submittedName>
        <fullName evidence="4">Ankyrin repeat domain-containing protein 6</fullName>
    </submittedName>
</protein>
<dbReference type="AlphaFoldDB" id="A0A2J8A3P7"/>
<evidence type="ECO:0000256" key="3">
    <source>
        <dbReference type="PROSITE-ProRule" id="PRU00023"/>
    </source>
</evidence>
<dbReference type="OrthoDB" id="548600at2759"/>
<evidence type="ECO:0000313" key="4">
    <source>
        <dbReference type="EMBL" id="PNH07134.1"/>
    </source>
</evidence>
<evidence type="ECO:0000313" key="5">
    <source>
        <dbReference type="Proteomes" id="UP000236333"/>
    </source>
</evidence>
<dbReference type="Gene3D" id="1.25.40.20">
    <property type="entry name" value="Ankyrin repeat-containing domain"/>
    <property type="match status" value="1"/>
</dbReference>
<dbReference type="EMBL" id="PGGS01000195">
    <property type="protein sequence ID" value="PNH07134.1"/>
    <property type="molecule type" value="Genomic_DNA"/>
</dbReference>
<accession>A0A2J8A3P7</accession>
<keyword evidence="1" id="KW-0677">Repeat</keyword>